<sequence length="120" mass="13482">MAQTILHYRTTLPDQFKKTFALVLTSSRPVVPHYEAIAEPGIFGDRNPDAGERVESHKGSLVEEDPETAENIRLPKLKISSNVSTMPIIVKRMNECISMIDKLDAYDGSTHPAFKRKRTS</sequence>
<evidence type="ECO:0000313" key="2">
    <source>
        <dbReference type="EMBL" id="KAF8380239.1"/>
    </source>
</evidence>
<feature type="region of interest" description="Disordered" evidence="1">
    <location>
        <begin position="41"/>
        <end position="67"/>
    </location>
</feature>
<dbReference type="AlphaFoldDB" id="A0A834YFC3"/>
<name>A0A834YFC3_TETSI</name>
<organism evidence="2 3">
    <name type="scientific">Tetracentron sinense</name>
    <name type="common">Spur-leaf</name>
    <dbReference type="NCBI Taxonomy" id="13715"/>
    <lineage>
        <taxon>Eukaryota</taxon>
        <taxon>Viridiplantae</taxon>
        <taxon>Streptophyta</taxon>
        <taxon>Embryophyta</taxon>
        <taxon>Tracheophyta</taxon>
        <taxon>Spermatophyta</taxon>
        <taxon>Magnoliopsida</taxon>
        <taxon>Trochodendrales</taxon>
        <taxon>Trochodendraceae</taxon>
        <taxon>Tetracentron</taxon>
    </lineage>
</organism>
<gene>
    <name evidence="2" type="ORF">HHK36_027721</name>
</gene>
<dbReference type="EMBL" id="JABCRI010000021">
    <property type="protein sequence ID" value="KAF8380239.1"/>
    <property type="molecule type" value="Genomic_DNA"/>
</dbReference>
<evidence type="ECO:0000313" key="3">
    <source>
        <dbReference type="Proteomes" id="UP000655225"/>
    </source>
</evidence>
<reference evidence="2 3" key="1">
    <citation type="submission" date="2020-04" db="EMBL/GenBank/DDBJ databases">
        <title>Plant Genome Project.</title>
        <authorList>
            <person name="Zhang R.-G."/>
        </authorList>
    </citation>
    <scope>NUCLEOTIDE SEQUENCE [LARGE SCALE GENOMIC DNA]</scope>
    <source>
        <strain evidence="2">YNK0</strain>
        <tissue evidence="2">Leaf</tissue>
    </source>
</reference>
<proteinExistence type="predicted"/>
<dbReference type="OrthoDB" id="781564at2759"/>
<comment type="caution">
    <text evidence="2">The sequence shown here is derived from an EMBL/GenBank/DDBJ whole genome shotgun (WGS) entry which is preliminary data.</text>
</comment>
<keyword evidence="3" id="KW-1185">Reference proteome</keyword>
<evidence type="ECO:0000256" key="1">
    <source>
        <dbReference type="SAM" id="MobiDB-lite"/>
    </source>
</evidence>
<accession>A0A834YFC3</accession>
<protein>
    <submittedName>
        <fullName evidence="2">Uncharacterized protein</fullName>
    </submittedName>
</protein>
<dbReference type="PANTHER" id="PTHR36045">
    <property type="entry name" value="OS04G0558500 PROTEIN"/>
    <property type="match status" value="1"/>
</dbReference>
<dbReference type="PANTHER" id="PTHR36045:SF2">
    <property type="entry name" value="OS04G0558500 PROTEIN"/>
    <property type="match status" value="1"/>
</dbReference>
<dbReference type="Proteomes" id="UP000655225">
    <property type="component" value="Unassembled WGS sequence"/>
</dbReference>
<feature type="compositionally biased region" description="Basic and acidic residues" evidence="1">
    <location>
        <begin position="46"/>
        <end position="61"/>
    </location>
</feature>